<dbReference type="SUPFAM" id="SSF52540">
    <property type="entry name" value="P-loop containing nucleoside triphosphate hydrolases"/>
    <property type="match status" value="1"/>
</dbReference>
<comment type="similarity">
    <text evidence="1">Belongs to the AAA ATPase family.</text>
</comment>
<organism evidence="4 5">
    <name type="scientific">Jannaschia pohangensis</name>
    <dbReference type="NCBI Taxonomy" id="390807"/>
    <lineage>
        <taxon>Bacteria</taxon>
        <taxon>Pseudomonadati</taxon>
        <taxon>Pseudomonadota</taxon>
        <taxon>Alphaproteobacteria</taxon>
        <taxon>Rhodobacterales</taxon>
        <taxon>Roseobacteraceae</taxon>
        <taxon>Jannaschia</taxon>
    </lineage>
</organism>
<keyword evidence="1" id="KW-0067">ATP-binding</keyword>
<dbReference type="Proteomes" id="UP000199110">
    <property type="component" value="Unassembled WGS sequence"/>
</dbReference>
<proteinExistence type="inferred from homology"/>
<protein>
    <submittedName>
        <fullName evidence="4">ATP-dependent Zn proteases</fullName>
    </submittedName>
</protein>
<dbReference type="InterPro" id="IPR003960">
    <property type="entry name" value="ATPase_AAA_CS"/>
</dbReference>
<dbReference type="GO" id="GO:0005524">
    <property type="term" value="F:ATP binding"/>
    <property type="evidence" value="ECO:0007669"/>
    <property type="project" value="UniProtKB-KW"/>
</dbReference>
<dbReference type="InterPro" id="IPR003593">
    <property type="entry name" value="AAA+_ATPase"/>
</dbReference>
<evidence type="ECO:0000313" key="4">
    <source>
        <dbReference type="EMBL" id="SFJ26606.1"/>
    </source>
</evidence>
<evidence type="ECO:0000259" key="3">
    <source>
        <dbReference type="SMART" id="SM00382"/>
    </source>
</evidence>
<dbReference type="Gene3D" id="1.10.8.60">
    <property type="match status" value="1"/>
</dbReference>
<dbReference type="InterPro" id="IPR027417">
    <property type="entry name" value="P-loop_NTPase"/>
</dbReference>
<dbReference type="OrthoDB" id="9809379at2"/>
<keyword evidence="1" id="KW-0547">Nucleotide-binding</keyword>
<feature type="region of interest" description="Disordered" evidence="2">
    <location>
        <begin position="1"/>
        <end position="34"/>
    </location>
</feature>
<keyword evidence="4" id="KW-0645">Protease</keyword>
<dbReference type="InterPro" id="IPR000642">
    <property type="entry name" value="Peptidase_M41"/>
</dbReference>
<dbReference type="PANTHER" id="PTHR23076">
    <property type="entry name" value="METALLOPROTEASE M41 FTSH"/>
    <property type="match status" value="1"/>
</dbReference>
<dbReference type="Pfam" id="PF00004">
    <property type="entry name" value="AAA"/>
    <property type="match status" value="1"/>
</dbReference>
<evidence type="ECO:0000256" key="1">
    <source>
        <dbReference type="RuleBase" id="RU003651"/>
    </source>
</evidence>
<dbReference type="GO" id="GO:0004176">
    <property type="term" value="F:ATP-dependent peptidase activity"/>
    <property type="evidence" value="ECO:0007669"/>
    <property type="project" value="InterPro"/>
</dbReference>
<accession>A0A1I3Q0D0</accession>
<reference evidence="4 5" key="1">
    <citation type="submission" date="2016-10" db="EMBL/GenBank/DDBJ databases">
        <authorList>
            <person name="de Groot N.N."/>
        </authorList>
    </citation>
    <scope>NUCLEOTIDE SEQUENCE [LARGE SCALE GENOMIC DNA]</scope>
    <source>
        <strain evidence="4 5">DSM 19073</strain>
    </source>
</reference>
<gene>
    <name evidence="4" type="ORF">SAMN04488095_2350</name>
</gene>
<dbReference type="STRING" id="390807.SAMN04488095_2350"/>
<dbReference type="Gene3D" id="3.40.50.300">
    <property type="entry name" value="P-loop containing nucleotide triphosphate hydrolases"/>
    <property type="match status" value="1"/>
</dbReference>
<dbReference type="RefSeq" id="WP_139212347.1">
    <property type="nucleotide sequence ID" value="NZ_FORA01000003.1"/>
</dbReference>
<dbReference type="CDD" id="cd19481">
    <property type="entry name" value="RecA-like_protease"/>
    <property type="match status" value="1"/>
</dbReference>
<name>A0A1I3Q0D0_9RHOB</name>
<dbReference type="SUPFAM" id="SSF140990">
    <property type="entry name" value="FtsH protease domain-like"/>
    <property type="match status" value="1"/>
</dbReference>
<dbReference type="PANTHER" id="PTHR23076:SF97">
    <property type="entry name" value="ATP-DEPENDENT ZINC METALLOPROTEASE YME1L1"/>
    <property type="match status" value="1"/>
</dbReference>
<dbReference type="GO" id="GO:0005886">
    <property type="term" value="C:plasma membrane"/>
    <property type="evidence" value="ECO:0007669"/>
    <property type="project" value="TreeGrafter"/>
</dbReference>
<dbReference type="InterPro" id="IPR003959">
    <property type="entry name" value="ATPase_AAA_core"/>
</dbReference>
<dbReference type="GO" id="GO:0030163">
    <property type="term" value="P:protein catabolic process"/>
    <property type="evidence" value="ECO:0007669"/>
    <property type="project" value="TreeGrafter"/>
</dbReference>
<dbReference type="GO" id="GO:0004222">
    <property type="term" value="F:metalloendopeptidase activity"/>
    <property type="evidence" value="ECO:0007669"/>
    <property type="project" value="InterPro"/>
</dbReference>
<feature type="compositionally biased region" description="Basic and acidic residues" evidence="2">
    <location>
        <begin position="749"/>
        <end position="766"/>
    </location>
</feature>
<dbReference type="PROSITE" id="PS00674">
    <property type="entry name" value="AAA"/>
    <property type="match status" value="1"/>
</dbReference>
<dbReference type="InterPro" id="IPR037219">
    <property type="entry name" value="Peptidase_M41-like"/>
</dbReference>
<feature type="domain" description="AAA+ ATPase" evidence="3">
    <location>
        <begin position="325"/>
        <end position="468"/>
    </location>
</feature>
<feature type="region of interest" description="Disordered" evidence="2">
    <location>
        <begin position="744"/>
        <end position="766"/>
    </location>
</feature>
<feature type="compositionally biased region" description="Low complexity" evidence="2">
    <location>
        <begin position="8"/>
        <end position="24"/>
    </location>
</feature>
<dbReference type="GO" id="GO:0006508">
    <property type="term" value="P:proteolysis"/>
    <property type="evidence" value="ECO:0007669"/>
    <property type="project" value="UniProtKB-KW"/>
</dbReference>
<evidence type="ECO:0000256" key="2">
    <source>
        <dbReference type="SAM" id="MobiDB-lite"/>
    </source>
</evidence>
<dbReference type="SMART" id="SM00382">
    <property type="entry name" value="AAA"/>
    <property type="match status" value="1"/>
</dbReference>
<feature type="compositionally biased region" description="Basic and acidic residues" evidence="2">
    <location>
        <begin position="260"/>
        <end position="269"/>
    </location>
</feature>
<keyword evidence="4" id="KW-0378">Hydrolase</keyword>
<dbReference type="Gene3D" id="1.20.58.760">
    <property type="entry name" value="Peptidase M41"/>
    <property type="match status" value="1"/>
</dbReference>
<keyword evidence="5" id="KW-1185">Reference proteome</keyword>
<dbReference type="GO" id="GO:0016887">
    <property type="term" value="F:ATP hydrolysis activity"/>
    <property type="evidence" value="ECO:0007669"/>
    <property type="project" value="InterPro"/>
</dbReference>
<dbReference type="Pfam" id="PF01434">
    <property type="entry name" value="Peptidase_M41"/>
    <property type="match status" value="1"/>
</dbReference>
<sequence length="766" mass="80886">MTIPHPTPDTASPTSDTTDDFSQTVPTNPRPITGDALRDAVLRRYMDRRRRAAAAKMEDDPGSAPRQAPIGHPIALAFLARLARTIGELPDPALVATEGRVLLLRTDDPADRTLPALMSREVLPTLAALLGRPAPRSELVIANAWNKVGNAEWSIVTEDLTRIMAAGQLAIIACNPAMAVPDEIADLLDVDVSVPGLSPDDIIAIMDAVERPGRDDPDLLGLLPSAERLAAIGPLHLAYAWAATDEDGAAEVARRLARAADRIKDREPEQTSDQPETANDDAEDNDIPALRLADLRGLGPAGDLLRRLVDDVDDWRDGHLDWRDVGASVLLSGPPGCGKSSAAAAIAGEIGGPVVDLSYTRMQAAGHMGEALRALDKAVAQARSEAPCVVLVDEVDDLADRGGHGANANSHNRSYMRSIVNAYLTRLTQLADAPGVVVVLATNHPHLVDPALIRAGRVDHHLHIGLPDRAALEEILADALGDHAAPALVDAPAWSMALDALTGGSGADAAKLVRDAVAAARTRVRRQRTGRTRAQNGQPAPFAVTPNDLAVAASASRSGTSVPPDLHRLAIHEAGHIVAAHALGRPRPSRAWIGPQGAGVTAPVERTYTADTARAELACLLAGMEAERLILGTVSSGAGAGALNSDLAKATAMAARIASEWHLETEDAPPVWRSAESYAASPDWAHRRTAEAVERLLTDARARCVDLLREWRAIVARVAGALLRERELNGDAIARLLDGPFPASVPPHGSEHVSTPDESRIDGGPQ</sequence>
<dbReference type="EMBL" id="FORA01000003">
    <property type="protein sequence ID" value="SFJ26606.1"/>
    <property type="molecule type" value="Genomic_DNA"/>
</dbReference>
<evidence type="ECO:0000313" key="5">
    <source>
        <dbReference type="Proteomes" id="UP000199110"/>
    </source>
</evidence>
<feature type="region of interest" description="Disordered" evidence="2">
    <location>
        <begin position="260"/>
        <end position="285"/>
    </location>
</feature>
<dbReference type="AlphaFoldDB" id="A0A1I3Q0D0"/>